<keyword evidence="4" id="KW-1133">Transmembrane helix</keyword>
<dbReference type="InterPro" id="IPR002889">
    <property type="entry name" value="WSC_carb-bd"/>
</dbReference>
<feature type="domain" description="SUEL-type lectin" evidence="10">
    <location>
        <begin position="26"/>
        <end position="113"/>
    </location>
</feature>
<organism evidence="12 13">
    <name type="scientific">Mytilus coruscus</name>
    <name type="common">Sea mussel</name>
    <dbReference type="NCBI Taxonomy" id="42192"/>
    <lineage>
        <taxon>Eukaryota</taxon>
        <taxon>Metazoa</taxon>
        <taxon>Spiralia</taxon>
        <taxon>Lophotrochozoa</taxon>
        <taxon>Mollusca</taxon>
        <taxon>Bivalvia</taxon>
        <taxon>Autobranchia</taxon>
        <taxon>Pteriomorphia</taxon>
        <taxon>Mytilida</taxon>
        <taxon>Mytiloidea</taxon>
        <taxon>Mytilidae</taxon>
        <taxon>Mytilinae</taxon>
        <taxon>Mytilus</taxon>
    </lineage>
</organism>
<sequence length="779" mass="87447">MEARPGVFLLLLVTVLQAVASKKEIICENSKTTLSCPSNKVIKIQHATYGRSDKRTCKHQHIKTTRCSTKKPLGITRKNCNGRKSCAVAANNGLYGDPCPGTYKYVTVSYSCKGTTPKCRKRCHKKAKCINGKCVCKSRYQGDGVRSCKNKRDKTPKCRKKCHKKAKCIRGKCVCKSGYRGDGIRSCTNIKVKTPKCSRKCHRKAKCIRGKCVCKSGYQGDGIRSCTNRKVKAPKCMKKCHKKAKCINGKCVCKAKYQGDGVRSCRKDNGKTPKCLRKCHKYAKCKKGKCVCKSGYRGDGIRSCTKNKDKTPKCMRKCHRKARCKNGKCICKAKYQGDGVRSCRKGKDKTPKCMRKCHKKAKCIKGKCVCKPKYQGDGVRSCRKGKGKPPKCTKKCHKKAKCIKGKCVCKSRYQGDGVRSCKKDKRKPPKCTKKCHKKAKCIKGKCVCKSRYQGDGVRSCKKDKRKPPKCTKKCHKKAKCIKGKCVCKSRYQGDGVRSCKKDKQSGYIGCYKDDRTRILSKKVLKDKGMTVQKCQQFCGQKGFKFAGVEYGYECFCGNVLRKDRKRKESDCKTPCSGNKQQICGGTWRISIYTGKTPKCTKKCHKKAKCIKGKCVCKSRYQGDGVRSCKKGKQSGYIGCYEDDRTRILSKKVLKDKGMTVQKCQQFCGKKGFKFAGVEYGYECFCGNVLRKGRKRKESDCKTPCSGNKQQTCGGTWRISVYTAKTSKCMKKCHKKAKCIKGKCVCKAKYQGDGIKSCKKTKPTKKKSNTDQEKDENSLD</sequence>
<dbReference type="Proteomes" id="UP000507470">
    <property type="component" value="Unassembled WGS sequence"/>
</dbReference>
<dbReference type="InterPro" id="IPR000922">
    <property type="entry name" value="Lectin_gal-bd_dom"/>
</dbReference>
<evidence type="ECO:0000259" key="10">
    <source>
        <dbReference type="PROSITE" id="PS50228"/>
    </source>
</evidence>
<dbReference type="PROSITE" id="PS50228">
    <property type="entry name" value="SUEL_LECTIN"/>
    <property type="match status" value="1"/>
</dbReference>
<evidence type="ECO:0000256" key="3">
    <source>
        <dbReference type="ARBA" id="ARBA00022729"/>
    </source>
</evidence>
<protein>
    <submittedName>
        <fullName evidence="12">TN</fullName>
    </submittedName>
</protein>
<keyword evidence="7" id="KW-0325">Glycoprotein</keyword>
<evidence type="ECO:0000256" key="5">
    <source>
        <dbReference type="ARBA" id="ARBA00023136"/>
    </source>
</evidence>
<dbReference type="Gene3D" id="2.10.25.10">
    <property type="entry name" value="Laminin"/>
    <property type="match status" value="3"/>
</dbReference>
<dbReference type="InterPro" id="IPR043159">
    <property type="entry name" value="Lectin_gal-bd_sf"/>
</dbReference>
<feature type="compositionally biased region" description="Basic residues" evidence="8">
    <location>
        <begin position="756"/>
        <end position="766"/>
    </location>
</feature>
<dbReference type="OrthoDB" id="6160765at2759"/>
<dbReference type="InterPro" id="IPR051836">
    <property type="entry name" value="Kremen_rcpt"/>
</dbReference>
<dbReference type="CDD" id="cd22827">
    <property type="entry name" value="Gal_Rha_Lectin_SUL-I-like"/>
    <property type="match status" value="1"/>
</dbReference>
<dbReference type="InterPro" id="IPR041161">
    <property type="entry name" value="EGF_Tenascin"/>
</dbReference>
<keyword evidence="2" id="KW-0812">Transmembrane</keyword>
<comment type="subcellular location">
    <subcellularLocation>
        <location evidence="1">Membrane</location>
        <topology evidence="1">Single-pass membrane protein</topology>
    </subcellularLocation>
</comment>
<dbReference type="Gene3D" id="2.60.120.740">
    <property type="match status" value="1"/>
</dbReference>
<feature type="signal peptide" evidence="9">
    <location>
        <begin position="1"/>
        <end position="21"/>
    </location>
</feature>
<evidence type="ECO:0000259" key="11">
    <source>
        <dbReference type="PROSITE" id="PS51212"/>
    </source>
</evidence>
<dbReference type="PANTHER" id="PTHR24269:SF16">
    <property type="entry name" value="PROTEIN SLG1"/>
    <property type="match status" value="1"/>
</dbReference>
<evidence type="ECO:0000313" key="13">
    <source>
        <dbReference type="Proteomes" id="UP000507470"/>
    </source>
</evidence>
<evidence type="ECO:0000256" key="1">
    <source>
        <dbReference type="ARBA" id="ARBA00004167"/>
    </source>
</evidence>
<dbReference type="GO" id="GO:0005886">
    <property type="term" value="C:plasma membrane"/>
    <property type="evidence" value="ECO:0007669"/>
    <property type="project" value="TreeGrafter"/>
</dbReference>
<dbReference type="InterPro" id="IPR000742">
    <property type="entry name" value="EGF"/>
</dbReference>
<keyword evidence="13" id="KW-1185">Reference proteome</keyword>
<proteinExistence type="predicted"/>
<dbReference type="PROSITE" id="PS51212">
    <property type="entry name" value="WSC"/>
    <property type="match status" value="2"/>
</dbReference>
<accession>A0A6J8E2C0</accession>
<evidence type="ECO:0000313" key="12">
    <source>
        <dbReference type="EMBL" id="CAC5414959.1"/>
    </source>
</evidence>
<dbReference type="Pfam" id="PF18720">
    <property type="entry name" value="EGF_Tenascin"/>
    <property type="match status" value="5"/>
</dbReference>
<evidence type="ECO:0000256" key="9">
    <source>
        <dbReference type="SAM" id="SignalP"/>
    </source>
</evidence>
<dbReference type="EMBL" id="CACVKT020008358">
    <property type="protein sequence ID" value="CAC5414959.1"/>
    <property type="molecule type" value="Genomic_DNA"/>
</dbReference>
<feature type="domain" description="WSC" evidence="11">
    <location>
        <begin position="633"/>
        <end position="724"/>
    </location>
</feature>
<dbReference type="SMART" id="SM00181">
    <property type="entry name" value="EGF"/>
    <property type="match status" value="12"/>
</dbReference>
<evidence type="ECO:0000256" key="2">
    <source>
        <dbReference type="ARBA" id="ARBA00022692"/>
    </source>
</evidence>
<feature type="compositionally biased region" description="Basic and acidic residues" evidence="8">
    <location>
        <begin position="767"/>
        <end position="779"/>
    </location>
</feature>
<dbReference type="AlphaFoldDB" id="A0A6J8E2C0"/>
<dbReference type="GO" id="GO:0030246">
    <property type="term" value="F:carbohydrate binding"/>
    <property type="evidence" value="ECO:0007669"/>
    <property type="project" value="InterPro"/>
</dbReference>
<evidence type="ECO:0000256" key="6">
    <source>
        <dbReference type="ARBA" id="ARBA00023157"/>
    </source>
</evidence>
<feature type="region of interest" description="Disordered" evidence="8">
    <location>
        <begin position="754"/>
        <end position="779"/>
    </location>
</feature>
<keyword evidence="3 9" id="KW-0732">Signal</keyword>
<evidence type="ECO:0000256" key="4">
    <source>
        <dbReference type="ARBA" id="ARBA00022989"/>
    </source>
</evidence>
<dbReference type="PANTHER" id="PTHR24269">
    <property type="entry name" value="KREMEN PROTEIN"/>
    <property type="match status" value="1"/>
</dbReference>
<keyword evidence="5" id="KW-0472">Membrane</keyword>
<dbReference type="FunFam" id="2.60.120.740:FF:000001">
    <property type="entry name" value="Adhesion G protein-coupled receptor L2"/>
    <property type="match status" value="1"/>
</dbReference>
<evidence type="ECO:0000256" key="8">
    <source>
        <dbReference type="SAM" id="MobiDB-lite"/>
    </source>
</evidence>
<keyword evidence="6" id="KW-1015">Disulfide bond</keyword>
<name>A0A6J8E2C0_MYTCO</name>
<dbReference type="Pfam" id="PF01822">
    <property type="entry name" value="WSC"/>
    <property type="match status" value="2"/>
</dbReference>
<feature type="chain" id="PRO_5026780860" evidence="9">
    <location>
        <begin position="22"/>
        <end position="779"/>
    </location>
</feature>
<dbReference type="SMART" id="SM00286">
    <property type="entry name" value="PTI"/>
    <property type="match status" value="14"/>
</dbReference>
<dbReference type="SMART" id="SM00321">
    <property type="entry name" value="WSC"/>
    <property type="match status" value="2"/>
</dbReference>
<feature type="domain" description="WSC" evidence="11">
    <location>
        <begin position="504"/>
        <end position="595"/>
    </location>
</feature>
<gene>
    <name evidence="12" type="ORF">MCOR_47689</name>
</gene>
<reference evidence="12 13" key="1">
    <citation type="submission" date="2020-06" db="EMBL/GenBank/DDBJ databases">
        <authorList>
            <person name="Li R."/>
            <person name="Bekaert M."/>
        </authorList>
    </citation>
    <scope>NUCLEOTIDE SEQUENCE [LARGE SCALE GENOMIC DNA]</scope>
    <source>
        <strain evidence="13">wild</strain>
    </source>
</reference>
<evidence type="ECO:0000256" key="7">
    <source>
        <dbReference type="ARBA" id="ARBA00023180"/>
    </source>
</evidence>